<comment type="caution">
    <text evidence="2">The sequence shown here is derived from an EMBL/GenBank/DDBJ whole genome shotgun (WGS) entry which is preliminary data.</text>
</comment>
<keyword evidence="3" id="KW-1185">Reference proteome</keyword>
<accession>A3VA79</accession>
<name>A3VA79_9RHOB</name>
<dbReference type="eggNOG" id="ENOG5032YP1">
    <property type="taxonomic scope" value="Bacteria"/>
</dbReference>
<feature type="region of interest" description="Disordered" evidence="1">
    <location>
        <begin position="158"/>
        <end position="218"/>
    </location>
</feature>
<dbReference type="RefSeq" id="WP_008334720.1">
    <property type="nucleotide sequence ID" value="NZ_CH902578.1"/>
</dbReference>
<reference evidence="2 3" key="1">
    <citation type="journal article" date="2010" name="J. Bacteriol.">
        <title>Genome sequences of Pelagibaca bermudensis HTCC2601T and Maritimibacter alkaliphilus HTCC2654T, the type strains of two marine Roseobacter genera.</title>
        <authorList>
            <person name="Thrash J.C."/>
            <person name="Cho J.C."/>
            <person name="Ferriera S."/>
            <person name="Johnson J."/>
            <person name="Vergin K.L."/>
            <person name="Giovannoni S.J."/>
        </authorList>
    </citation>
    <scope>NUCLEOTIDE SEQUENCE [LARGE SCALE GENOMIC DNA]</scope>
    <source>
        <strain evidence="2 3">HTCC2654</strain>
    </source>
</reference>
<feature type="region of interest" description="Disordered" evidence="1">
    <location>
        <begin position="53"/>
        <end position="131"/>
    </location>
</feature>
<dbReference type="STRING" id="314271.RB2654_19593"/>
<dbReference type="OrthoDB" id="7875768at2"/>
<feature type="compositionally biased region" description="Acidic residues" evidence="1">
    <location>
        <begin position="204"/>
        <end position="214"/>
    </location>
</feature>
<gene>
    <name evidence="2" type="ORF">RB2654_19593</name>
</gene>
<protein>
    <submittedName>
        <fullName evidence="2">Uncharacterized protein</fullName>
    </submittedName>
</protein>
<dbReference type="Proteomes" id="UP000002931">
    <property type="component" value="Unassembled WGS sequence"/>
</dbReference>
<evidence type="ECO:0000256" key="1">
    <source>
        <dbReference type="SAM" id="MobiDB-lite"/>
    </source>
</evidence>
<feature type="compositionally biased region" description="Acidic residues" evidence="1">
    <location>
        <begin position="168"/>
        <end position="177"/>
    </location>
</feature>
<dbReference type="AlphaFoldDB" id="A3VA79"/>
<evidence type="ECO:0000313" key="3">
    <source>
        <dbReference type="Proteomes" id="UP000002931"/>
    </source>
</evidence>
<dbReference type="HOGENOM" id="CLU_062229_0_0_5"/>
<evidence type="ECO:0000313" key="2">
    <source>
        <dbReference type="EMBL" id="EAQ14820.1"/>
    </source>
</evidence>
<dbReference type="EMBL" id="AAMT01000001">
    <property type="protein sequence ID" value="EAQ14820.1"/>
    <property type="molecule type" value="Genomic_DNA"/>
</dbReference>
<feature type="compositionally biased region" description="Acidic residues" evidence="1">
    <location>
        <begin position="104"/>
        <end position="116"/>
    </location>
</feature>
<organism evidence="2 3">
    <name type="scientific">Maritimibacter alkaliphilus HTCC2654</name>
    <dbReference type="NCBI Taxonomy" id="314271"/>
    <lineage>
        <taxon>Bacteria</taxon>
        <taxon>Pseudomonadati</taxon>
        <taxon>Pseudomonadota</taxon>
        <taxon>Alphaproteobacteria</taxon>
        <taxon>Rhodobacterales</taxon>
        <taxon>Roseobacteraceae</taxon>
        <taxon>Maritimibacter</taxon>
    </lineage>
</organism>
<proteinExistence type="predicted"/>
<feature type="compositionally biased region" description="Basic and acidic residues" evidence="1">
    <location>
        <begin position="194"/>
        <end position="203"/>
    </location>
</feature>
<sequence length="327" mass="36059">MSEPVTNAEIEDVLSAVRRLVSESGAPRREERRREPVGKLVLTPAFRVDTVAESVVKDKADPANMTDAQGHETAEADTSQPAEKPMASVESLVQRAVSAAPEPVDQDTDEDWDEPEVALSSDEGQPVEDDVPEAGFVEVNDEDELVSSLEDRIAELESVVTDSTTQEWEPDGSEEQDAPATVIFRHAGAAAGPRFEEPDHAESVDEEPEVDLPDPDPMGVAEAAEIDVQEWEDVVDTPTAYAVPDIDEDEDDYDAPYAAEPEQVMGDYEIGENTADDMVIDEDMLREIVGRLVREELQGTMGERITRNLRRMVRREIARAIALKDFD</sequence>